<reference evidence="2" key="2">
    <citation type="submission" date="2023-06" db="EMBL/GenBank/DDBJ databases">
        <authorList>
            <consortium name="Lawrence Berkeley National Laboratory"/>
            <person name="Haridas S."/>
            <person name="Hensen N."/>
            <person name="Bonometti L."/>
            <person name="Westerberg I."/>
            <person name="Brannstrom I.O."/>
            <person name="Guillou S."/>
            <person name="Cros-Aarteil S."/>
            <person name="Calhoun S."/>
            <person name="Kuo A."/>
            <person name="Mondo S."/>
            <person name="Pangilinan J."/>
            <person name="Riley R."/>
            <person name="Labutti K."/>
            <person name="Andreopoulos B."/>
            <person name="Lipzen A."/>
            <person name="Chen C."/>
            <person name="Yanf M."/>
            <person name="Daum C."/>
            <person name="Ng V."/>
            <person name="Clum A."/>
            <person name="Steindorff A."/>
            <person name="Ohm R."/>
            <person name="Martin F."/>
            <person name="Silar P."/>
            <person name="Natvig D."/>
            <person name="Lalanne C."/>
            <person name="Gautier V."/>
            <person name="Ament-Velasquez S.L."/>
            <person name="Kruys A."/>
            <person name="Hutchinson M.I."/>
            <person name="Powell A.J."/>
            <person name="Barry K."/>
            <person name="Miller A.N."/>
            <person name="Grigoriev I.V."/>
            <person name="Debuchy R."/>
            <person name="Gladieux P."/>
            <person name="Thoren M.H."/>
            <person name="Johannesson H."/>
        </authorList>
    </citation>
    <scope>NUCLEOTIDE SEQUENCE</scope>
    <source>
        <strain evidence="2">CBS 118394</strain>
    </source>
</reference>
<reference evidence="2" key="1">
    <citation type="journal article" date="2023" name="Mol. Phylogenet. Evol.">
        <title>Genome-scale phylogeny and comparative genomics of the fungal order Sordariales.</title>
        <authorList>
            <person name="Hensen N."/>
            <person name="Bonometti L."/>
            <person name="Westerberg I."/>
            <person name="Brannstrom I.O."/>
            <person name="Guillou S."/>
            <person name="Cros-Aarteil S."/>
            <person name="Calhoun S."/>
            <person name="Haridas S."/>
            <person name="Kuo A."/>
            <person name="Mondo S."/>
            <person name="Pangilinan J."/>
            <person name="Riley R."/>
            <person name="LaButti K."/>
            <person name="Andreopoulos B."/>
            <person name="Lipzen A."/>
            <person name="Chen C."/>
            <person name="Yan M."/>
            <person name="Daum C."/>
            <person name="Ng V."/>
            <person name="Clum A."/>
            <person name="Steindorff A."/>
            <person name="Ohm R.A."/>
            <person name="Martin F."/>
            <person name="Silar P."/>
            <person name="Natvig D.O."/>
            <person name="Lalanne C."/>
            <person name="Gautier V."/>
            <person name="Ament-Velasquez S.L."/>
            <person name="Kruys A."/>
            <person name="Hutchinson M.I."/>
            <person name="Powell A.J."/>
            <person name="Barry K."/>
            <person name="Miller A.N."/>
            <person name="Grigoriev I.V."/>
            <person name="Debuchy R."/>
            <person name="Gladieux P."/>
            <person name="Hiltunen Thoren M."/>
            <person name="Johannesson H."/>
        </authorList>
    </citation>
    <scope>NUCLEOTIDE SEQUENCE</scope>
    <source>
        <strain evidence="2">CBS 118394</strain>
    </source>
</reference>
<dbReference type="Proteomes" id="UP001283341">
    <property type="component" value="Unassembled WGS sequence"/>
</dbReference>
<evidence type="ECO:0000313" key="3">
    <source>
        <dbReference type="Proteomes" id="UP001283341"/>
    </source>
</evidence>
<evidence type="ECO:0000259" key="1">
    <source>
        <dbReference type="PROSITE" id="PS00028"/>
    </source>
</evidence>
<sequence length="89" mass="10995">MFQTCAEVLVRNRRQRTRDLSRWERYALGKFYVCGEKNCTYDCDEAWHYRDEFVRHLHEHHRMDKRSVQKTLGLCEQFWDYKPPPSSRP</sequence>
<feature type="domain" description="C2H2-type" evidence="1">
    <location>
        <begin position="39"/>
        <end position="61"/>
    </location>
</feature>
<keyword evidence="3" id="KW-1185">Reference proteome</keyword>
<name>A0AAE0HZM8_9PEZI</name>
<comment type="caution">
    <text evidence="2">The sequence shown here is derived from an EMBL/GenBank/DDBJ whole genome shotgun (WGS) entry which is preliminary data.</text>
</comment>
<gene>
    <name evidence="2" type="ORF">B0H66DRAFT_565356</name>
</gene>
<proteinExistence type="predicted"/>
<protein>
    <recommendedName>
        <fullName evidence="1">C2H2-type domain-containing protein</fullName>
    </recommendedName>
</protein>
<dbReference type="AlphaFoldDB" id="A0AAE0HZM8"/>
<dbReference type="PROSITE" id="PS00028">
    <property type="entry name" value="ZINC_FINGER_C2H2_1"/>
    <property type="match status" value="1"/>
</dbReference>
<dbReference type="InterPro" id="IPR013087">
    <property type="entry name" value="Znf_C2H2_type"/>
</dbReference>
<dbReference type="EMBL" id="JAUEDM010000006">
    <property type="protein sequence ID" value="KAK3315432.1"/>
    <property type="molecule type" value="Genomic_DNA"/>
</dbReference>
<evidence type="ECO:0000313" key="2">
    <source>
        <dbReference type="EMBL" id="KAK3315432.1"/>
    </source>
</evidence>
<organism evidence="2 3">
    <name type="scientific">Apodospora peruviana</name>
    <dbReference type="NCBI Taxonomy" id="516989"/>
    <lineage>
        <taxon>Eukaryota</taxon>
        <taxon>Fungi</taxon>
        <taxon>Dikarya</taxon>
        <taxon>Ascomycota</taxon>
        <taxon>Pezizomycotina</taxon>
        <taxon>Sordariomycetes</taxon>
        <taxon>Sordariomycetidae</taxon>
        <taxon>Sordariales</taxon>
        <taxon>Lasiosphaeriaceae</taxon>
        <taxon>Apodospora</taxon>
    </lineage>
</organism>
<accession>A0AAE0HZM8</accession>